<dbReference type="Proteomes" id="UP000000442">
    <property type="component" value="Chromosome"/>
</dbReference>
<accession>C0QHH8</accession>
<keyword evidence="2" id="KW-1185">Reference proteome</keyword>
<name>C0QHH8_DESAH</name>
<dbReference type="KEGG" id="dat:HRM2_47880"/>
<reference evidence="1 2" key="1">
    <citation type="journal article" date="2009" name="Environ. Microbiol.">
        <title>Genome sequence of Desulfobacterium autotrophicum HRM2, a marine sulfate reducer oxidizing organic carbon completely to carbon dioxide.</title>
        <authorList>
            <person name="Strittmatter A.W."/>
            <person name="Liesegang H."/>
            <person name="Rabus R."/>
            <person name="Decker I."/>
            <person name="Amann J."/>
            <person name="Andres S."/>
            <person name="Henne A."/>
            <person name="Fricke W.F."/>
            <person name="Martinez-Arias R."/>
            <person name="Bartels D."/>
            <person name="Goesmann A."/>
            <person name="Krause L."/>
            <person name="Puehler A."/>
            <person name="Klenk H.P."/>
            <person name="Richter M."/>
            <person name="Schuler M."/>
            <person name="Gloeckner F.O."/>
            <person name="Meyerdierks A."/>
            <person name="Gottschalk G."/>
            <person name="Amann R."/>
        </authorList>
    </citation>
    <scope>NUCLEOTIDE SEQUENCE [LARGE SCALE GENOMIC DNA]</scope>
    <source>
        <strain evidence="2">ATCC 43914 / DSM 3382 / HRM2</strain>
    </source>
</reference>
<dbReference type="AlphaFoldDB" id="C0QHH8"/>
<sequence length="96" mass="10945">MKCVSYKTGIAGAGYLPWPQRIMKMVLCRRGLCCRQFEAAFSYPRGLYLAPGIYCLLEYFIYGELGTMVTKKSDDLPFKGLYAMAPESEFTFQVRS</sequence>
<evidence type="ECO:0000313" key="2">
    <source>
        <dbReference type="Proteomes" id="UP000000442"/>
    </source>
</evidence>
<protein>
    <submittedName>
        <fullName evidence="1">Uncharacterized protein</fullName>
    </submittedName>
</protein>
<proteinExistence type="predicted"/>
<dbReference type="HOGENOM" id="CLU_2355122_0_0_7"/>
<dbReference type="STRING" id="177437.HRM2_47880"/>
<dbReference type="EMBL" id="CP001087">
    <property type="protein sequence ID" value="ACN17837.1"/>
    <property type="molecule type" value="Genomic_DNA"/>
</dbReference>
<organism evidence="1 2">
    <name type="scientific">Desulforapulum autotrophicum (strain ATCC 43914 / DSM 3382 / VKM B-1955 / HRM2)</name>
    <name type="common">Desulfobacterium autotrophicum</name>
    <dbReference type="NCBI Taxonomy" id="177437"/>
    <lineage>
        <taxon>Bacteria</taxon>
        <taxon>Pseudomonadati</taxon>
        <taxon>Thermodesulfobacteriota</taxon>
        <taxon>Desulfobacteria</taxon>
        <taxon>Desulfobacterales</taxon>
        <taxon>Desulfobacteraceae</taxon>
        <taxon>Desulforapulum</taxon>
    </lineage>
</organism>
<evidence type="ECO:0000313" key="1">
    <source>
        <dbReference type="EMBL" id="ACN17837.1"/>
    </source>
</evidence>
<gene>
    <name evidence="1" type="ordered locus">HRM2_47880</name>
</gene>